<keyword evidence="3" id="KW-1185">Reference proteome</keyword>
<dbReference type="InterPro" id="IPR027785">
    <property type="entry name" value="UvrD-like_helicase_C"/>
</dbReference>
<dbReference type="SUPFAM" id="SSF52540">
    <property type="entry name" value="P-loop containing nucleoside triphosphate hydrolases"/>
    <property type="match status" value="1"/>
</dbReference>
<dbReference type="PANTHER" id="PTHR11070:SF17">
    <property type="entry name" value="DNA HELICASE IV"/>
    <property type="match status" value="1"/>
</dbReference>
<feature type="domain" description="UvrD-like helicase C-terminal" evidence="1">
    <location>
        <begin position="616"/>
        <end position="663"/>
    </location>
</feature>
<comment type="caution">
    <text evidence="2">The sequence shown here is derived from an EMBL/GenBank/DDBJ whole genome shotgun (WGS) entry which is preliminary data.</text>
</comment>
<dbReference type="Pfam" id="PF13538">
    <property type="entry name" value="UvrD_C_2"/>
    <property type="match status" value="1"/>
</dbReference>
<gene>
    <name evidence="2" type="ORF">K040078D81_23770</name>
</gene>
<organism evidence="2 3">
    <name type="scientific">Blautia hominis</name>
    <dbReference type="NCBI Taxonomy" id="2025493"/>
    <lineage>
        <taxon>Bacteria</taxon>
        <taxon>Bacillati</taxon>
        <taxon>Bacillota</taxon>
        <taxon>Clostridia</taxon>
        <taxon>Lachnospirales</taxon>
        <taxon>Lachnospiraceae</taxon>
        <taxon>Blautia</taxon>
    </lineage>
</organism>
<name>A0ABQ0B9Y1_9FIRM</name>
<dbReference type="Proteomes" id="UP001600943">
    <property type="component" value="Unassembled WGS sequence"/>
</dbReference>
<dbReference type="InterPro" id="IPR027417">
    <property type="entry name" value="P-loop_NTPase"/>
</dbReference>
<accession>A0ABQ0B9Y1</accession>
<dbReference type="Gene3D" id="3.40.50.300">
    <property type="entry name" value="P-loop containing nucleotide triphosphate hydrolases"/>
    <property type="match status" value="2"/>
</dbReference>
<dbReference type="GO" id="GO:0004527">
    <property type="term" value="F:exonuclease activity"/>
    <property type="evidence" value="ECO:0007669"/>
    <property type="project" value="UniProtKB-KW"/>
</dbReference>
<keyword evidence="2" id="KW-0269">Exonuclease</keyword>
<dbReference type="RefSeq" id="WP_390405481.1">
    <property type="nucleotide sequence ID" value="NZ_BAABYW010000001.1"/>
</dbReference>
<evidence type="ECO:0000313" key="3">
    <source>
        <dbReference type="Proteomes" id="UP001600943"/>
    </source>
</evidence>
<dbReference type="PANTHER" id="PTHR11070">
    <property type="entry name" value="UVRD / RECB / PCRA DNA HELICASE FAMILY MEMBER"/>
    <property type="match status" value="1"/>
</dbReference>
<evidence type="ECO:0000313" key="2">
    <source>
        <dbReference type="EMBL" id="GAA6408260.1"/>
    </source>
</evidence>
<keyword evidence="2" id="KW-0378">Hydrolase</keyword>
<reference evidence="2 3" key="1">
    <citation type="submission" date="2024-04" db="EMBL/GenBank/DDBJ databases">
        <title>Defined microbial consortia suppress multidrug-resistant proinflammatory Enterobacteriaceae via ecological control.</title>
        <authorList>
            <person name="Furuichi M."/>
            <person name="Kawaguchi T."/>
            <person name="Pust M."/>
            <person name="Yasuma K."/>
            <person name="Plichta D."/>
            <person name="Hasegawa N."/>
            <person name="Ohya T."/>
            <person name="Bhattarai S."/>
            <person name="Sasajima S."/>
            <person name="Aoto Y."/>
            <person name="Tuganbaev T."/>
            <person name="Yaginuma M."/>
            <person name="Ueda M."/>
            <person name="Okahashi N."/>
            <person name="Amafuji K."/>
            <person name="Kiridooshi Y."/>
            <person name="Sugita K."/>
            <person name="Strazar M."/>
            <person name="Skelly A."/>
            <person name="Suda W."/>
            <person name="Hattori M."/>
            <person name="Nakamoto N."/>
            <person name="Caballero S."/>
            <person name="Norman J."/>
            <person name="Olle B."/>
            <person name="Tanoue T."/>
            <person name="Arita M."/>
            <person name="Bucci V."/>
            <person name="Atarashi K."/>
            <person name="Xavier R."/>
            <person name="Honda K."/>
        </authorList>
    </citation>
    <scope>NUCLEOTIDE SEQUENCE [LARGE SCALE GENOMIC DNA]</scope>
    <source>
        <strain evidence="3">k04-0078-D8-1</strain>
    </source>
</reference>
<evidence type="ECO:0000259" key="1">
    <source>
        <dbReference type="Pfam" id="PF13538"/>
    </source>
</evidence>
<sequence>MHKFPDETAHLAAVLQKLDTALQEASLDVEKIDMEYKNAKRYMAQYRGELDPHEMFQNELLLKQTDHTGTIAAASRDKLVRLKDSPYFARIDFKHENGESMKVYIGRFTFRFGDEMLIYDWRAPVSGMFYDYETGPAGYEAPTGRIDGYLTRKRQFKIKNCIMEYALESSSNIQDDVLQRELSHTSDEKMKSIISTIQKEQNKIIRNENAGTLILQGVAGSGKTSIALHRIAFLLYRFKNRLTAKNVTILSPNKVFGDYISNVIPELGEEPIYALSFSDIAEIQLEGLICFDEEQNPLENREEKRSQRVRFKSTLDFVKRIDTYTADLDNTVFAPSDYTFGPFTAHKDWIRKRFAAYKKYPVKQRLPMIAEDICHKFEDENIMENELPRPRAVLKSLTSMLTFRSTLALYKDFYRKMGMSQMFVLPSKKTLEWSDVYPFLYLHASFEGLKVSRLTKHLVIDEMQDYTPIQYAVINLLFPCPKTILGDFGQILNPDHTHTLADLRTIYKNAEFAELNTSYRSTWEIMHFAKSILHHTKIQTVERHGEAPAVISCKTDEEELQHIRAAIHCFQKSGFASLGIILKTDRAAETLNQLLCSQYKTALISPRSTNFHNGISVTSVRMSKGLEFDEVILPHAGCETYASEYDRSLLYIACTRAMHKLTLLYTKDPCPFLPLQ</sequence>
<dbReference type="InterPro" id="IPR000212">
    <property type="entry name" value="DNA_helicase_UvrD/REP"/>
</dbReference>
<keyword evidence="2" id="KW-0540">Nuclease</keyword>
<protein>
    <submittedName>
        <fullName evidence="2">3'-5' exonuclease</fullName>
    </submittedName>
</protein>
<proteinExistence type="predicted"/>
<dbReference type="EMBL" id="BAABYW010000001">
    <property type="protein sequence ID" value="GAA6408260.1"/>
    <property type="molecule type" value="Genomic_DNA"/>
</dbReference>